<keyword evidence="4" id="KW-1185">Reference proteome</keyword>
<organism evidence="3 4">
    <name type="scientific">Molorchus minor</name>
    <dbReference type="NCBI Taxonomy" id="1323400"/>
    <lineage>
        <taxon>Eukaryota</taxon>
        <taxon>Metazoa</taxon>
        <taxon>Ecdysozoa</taxon>
        <taxon>Arthropoda</taxon>
        <taxon>Hexapoda</taxon>
        <taxon>Insecta</taxon>
        <taxon>Pterygota</taxon>
        <taxon>Neoptera</taxon>
        <taxon>Endopterygota</taxon>
        <taxon>Coleoptera</taxon>
        <taxon>Polyphaga</taxon>
        <taxon>Cucujiformia</taxon>
        <taxon>Chrysomeloidea</taxon>
        <taxon>Cerambycidae</taxon>
        <taxon>Lamiinae</taxon>
        <taxon>Monochamini</taxon>
        <taxon>Molorchus</taxon>
    </lineage>
</organism>
<dbReference type="InterPro" id="IPR051712">
    <property type="entry name" value="ARTD-AVP"/>
</dbReference>
<dbReference type="InterPro" id="IPR012317">
    <property type="entry name" value="Poly(ADP-ribose)pol_cat_dom"/>
</dbReference>
<evidence type="ECO:0000259" key="2">
    <source>
        <dbReference type="PROSITE" id="PS51059"/>
    </source>
</evidence>
<evidence type="ECO:0000256" key="1">
    <source>
        <dbReference type="RuleBase" id="RU362114"/>
    </source>
</evidence>
<dbReference type="Proteomes" id="UP001162164">
    <property type="component" value="Unassembled WGS sequence"/>
</dbReference>
<dbReference type="PANTHER" id="PTHR45740">
    <property type="entry name" value="POLY [ADP-RIBOSE] POLYMERASE"/>
    <property type="match status" value="1"/>
</dbReference>
<reference evidence="3" key="1">
    <citation type="journal article" date="2023" name="Insect Mol. Biol.">
        <title>Genome sequencing provides insights into the evolution of gene families encoding plant cell wall-degrading enzymes in longhorned beetles.</title>
        <authorList>
            <person name="Shin N.R."/>
            <person name="Okamura Y."/>
            <person name="Kirsch R."/>
            <person name="Pauchet Y."/>
        </authorList>
    </citation>
    <scope>NUCLEOTIDE SEQUENCE</scope>
    <source>
        <strain evidence="3">MMC_N1</strain>
    </source>
</reference>
<keyword evidence="1" id="KW-0328">Glycosyltransferase</keyword>
<dbReference type="SUPFAM" id="SSF56399">
    <property type="entry name" value="ADP-ribosylation"/>
    <property type="match status" value="1"/>
</dbReference>
<dbReference type="EC" id="2.4.2.-" evidence="1"/>
<dbReference type="PANTHER" id="PTHR45740:SF2">
    <property type="entry name" value="POLY [ADP-RIBOSE] POLYMERASE"/>
    <property type="match status" value="1"/>
</dbReference>
<dbReference type="Gene3D" id="3.90.228.10">
    <property type="match status" value="1"/>
</dbReference>
<dbReference type="EMBL" id="JAPWTJ010000119">
    <property type="protein sequence ID" value="KAJ8982530.1"/>
    <property type="molecule type" value="Genomic_DNA"/>
</dbReference>
<evidence type="ECO:0000313" key="4">
    <source>
        <dbReference type="Proteomes" id="UP001162164"/>
    </source>
</evidence>
<dbReference type="PROSITE" id="PS51059">
    <property type="entry name" value="PARP_CATALYTIC"/>
    <property type="match status" value="1"/>
</dbReference>
<proteinExistence type="predicted"/>
<accession>A0ABQ9JWH3</accession>
<comment type="caution">
    <text evidence="3">The sequence shown here is derived from an EMBL/GenBank/DDBJ whole genome shotgun (WGS) entry which is preliminary data.</text>
</comment>
<feature type="domain" description="PARP catalytic" evidence="2">
    <location>
        <begin position="111"/>
        <end position="284"/>
    </location>
</feature>
<evidence type="ECO:0000313" key="3">
    <source>
        <dbReference type="EMBL" id="KAJ8982530.1"/>
    </source>
</evidence>
<keyword evidence="1" id="KW-0520">NAD</keyword>
<dbReference type="Pfam" id="PF00644">
    <property type="entry name" value="PARP"/>
    <property type="match status" value="1"/>
</dbReference>
<gene>
    <name evidence="3" type="ORF">NQ317_018571</name>
</gene>
<name>A0ABQ9JWH3_9CUCU</name>
<sequence length="284" mass="32976">MGNLLSNNNKSNTAGSKSNLGYRFQQESASIYNFNEDLLRVQRLQRLHQLQEIEIKRKREVEELRCALERLTIQEQKHQPLVSVEKRPQAQAQRRSIKTIIVNQSMINDFLQSTSCDLTLGNIVQPVYQLVSLTENSWEFNTVKRLFTSTNKRCFQVREIRKIINPYLLLQYQLTKERYKNKYGYLNEKTLFHGTNKSNIDEICKFNFNWRLNGKARGHKFGKGVSFSPIANYATHYGDKTYNKVMIVANVLVNSHHVGNQFTEVPLGNCDATSNTTEQVFCQV</sequence>
<keyword evidence="1" id="KW-0808">Transferase</keyword>
<protein>
    <recommendedName>
        <fullName evidence="1">Poly [ADP-ribose] polymerase</fullName>
        <shortName evidence="1">PARP</shortName>
        <ecNumber evidence="1">2.4.2.-</ecNumber>
    </recommendedName>
</protein>